<evidence type="ECO:0000313" key="3">
    <source>
        <dbReference type="Proteomes" id="UP001178507"/>
    </source>
</evidence>
<proteinExistence type="predicted"/>
<gene>
    <name evidence="2" type="ORF">EVOR1521_LOCUS31419</name>
</gene>
<dbReference type="AlphaFoldDB" id="A0AA36JRV1"/>
<feature type="region of interest" description="Disordered" evidence="1">
    <location>
        <begin position="68"/>
        <end position="97"/>
    </location>
</feature>
<sequence>MGTAACSQTLKAVGCSQLAIVLRGMNREERQAMDEESDHSVDTFREHMRRQAGLPDLDDLRAEEAEEKRRVVLERSRPSKQQRPKGDPLQLARPGSTLASRVAAAVSTGLERQDADFAVKTCHVAGTPSLETLADDFGASIRSERGRLPEWQRPNQDEALFVLLRDGYRIGVVVDGHGPDGHSVAHVVRDFLFRRLASSLPSKRSDSLDDYRIGMYQLLAETLQDADQLLFSGQEAADARASGATTCVTIHDQKKRWIFSAWETADASLVSLWRRVQHWRFRAVAATPWSRKVLPLQAPKAVVGRIPSPSPAAG</sequence>
<dbReference type="Proteomes" id="UP001178507">
    <property type="component" value="Unassembled WGS sequence"/>
</dbReference>
<organism evidence="2 3">
    <name type="scientific">Effrenium voratum</name>
    <dbReference type="NCBI Taxonomy" id="2562239"/>
    <lineage>
        <taxon>Eukaryota</taxon>
        <taxon>Sar</taxon>
        <taxon>Alveolata</taxon>
        <taxon>Dinophyceae</taxon>
        <taxon>Suessiales</taxon>
        <taxon>Symbiodiniaceae</taxon>
        <taxon>Effrenium</taxon>
    </lineage>
</organism>
<name>A0AA36JRV1_9DINO</name>
<protein>
    <recommendedName>
        <fullName evidence="4">PPM-type phosphatase domain-containing protein</fullName>
    </recommendedName>
</protein>
<reference evidence="2" key="1">
    <citation type="submission" date="2023-08" db="EMBL/GenBank/DDBJ databases">
        <authorList>
            <person name="Chen Y."/>
            <person name="Shah S."/>
            <person name="Dougan E. K."/>
            <person name="Thang M."/>
            <person name="Chan C."/>
        </authorList>
    </citation>
    <scope>NUCLEOTIDE SEQUENCE</scope>
</reference>
<comment type="caution">
    <text evidence="2">The sequence shown here is derived from an EMBL/GenBank/DDBJ whole genome shotgun (WGS) entry which is preliminary data.</text>
</comment>
<evidence type="ECO:0008006" key="4">
    <source>
        <dbReference type="Google" id="ProtNLM"/>
    </source>
</evidence>
<dbReference type="SUPFAM" id="SSF81606">
    <property type="entry name" value="PP2C-like"/>
    <property type="match status" value="1"/>
</dbReference>
<accession>A0AA36JRV1</accession>
<dbReference type="InterPro" id="IPR036457">
    <property type="entry name" value="PPM-type-like_dom_sf"/>
</dbReference>
<keyword evidence="3" id="KW-1185">Reference proteome</keyword>
<evidence type="ECO:0000313" key="2">
    <source>
        <dbReference type="EMBL" id="CAJ1410636.1"/>
    </source>
</evidence>
<dbReference type="EMBL" id="CAUJNA010003829">
    <property type="protein sequence ID" value="CAJ1410636.1"/>
    <property type="molecule type" value="Genomic_DNA"/>
</dbReference>
<feature type="compositionally biased region" description="Basic and acidic residues" evidence="1">
    <location>
        <begin position="68"/>
        <end position="77"/>
    </location>
</feature>
<dbReference type="Gene3D" id="3.60.40.10">
    <property type="entry name" value="PPM-type phosphatase domain"/>
    <property type="match status" value="1"/>
</dbReference>
<evidence type="ECO:0000256" key="1">
    <source>
        <dbReference type="SAM" id="MobiDB-lite"/>
    </source>
</evidence>